<comment type="caution">
    <text evidence="1">The sequence shown here is derived from an EMBL/GenBank/DDBJ whole genome shotgun (WGS) entry which is preliminary data.</text>
</comment>
<name>A0A9D4EH04_DREPO</name>
<keyword evidence="2" id="KW-1185">Reference proteome</keyword>
<dbReference type="AlphaFoldDB" id="A0A9D4EH04"/>
<organism evidence="1 2">
    <name type="scientific">Dreissena polymorpha</name>
    <name type="common">Zebra mussel</name>
    <name type="synonym">Mytilus polymorpha</name>
    <dbReference type="NCBI Taxonomy" id="45954"/>
    <lineage>
        <taxon>Eukaryota</taxon>
        <taxon>Metazoa</taxon>
        <taxon>Spiralia</taxon>
        <taxon>Lophotrochozoa</taxon>
        <taxon>Mollusca</taxon>
        <taxon>Bivalvia</taxon>
        <taxon>Autobranchia</taxon>
        <taxon>Heteroconchia</taxon>
        <taxon>Euheterodonta</taxon>
        <taxon>Imparidentia</taxon>
        <taxon>Neoheterodontei</taxon>
        <taxon>Myida</taxon>
        <taxon>Dreissenoidea</taxon>
        <taxon>Dreissenidae</taxon>
        <taxon>Dreissena</taxon>
    </lineage>
</organism>
<reference evidence="1" key="1">
    <citation type="journal article" date="2019" name="bioRxiv">
        <title>The Genome of the Zebra Mussel, Dreissena polymorpha: A Resource for Invasive Species Research.</title>
        <authorList>
            <person name="McCartney M.A."/>
            <person name="Auch B."/>
            <person name="Kono T."/>
            <person name="Mallez S."/>
            <person name="Zhang Y."/>
            <person name="Obille A."/>
            <person name="Becker A."/>
            <person name="Abrahante J.E."/>
            <person name="Garbe J."/>
            <person name="Badalamenti J.P."/>
            <person name="Herman A."/>
            <person name="Mangelson H."/>
            <person name="Liachko I."/>
            <person name="Sullivan S."/>
            <person name="Sone E.D."/>
            <person name="Koren S."/>
            <person name="Silverstein K.A.T."/>
            <person name="Beckman K.B."/>
            <person name="Gohl D.M."/>
        </authorList>
    </citation>
    <scope>NUCLEOTIDE SEQUENCE</scope>
    <source>
        <strain evidence="1">Duluth1</strain>
        <tissue evidence="1">Whole animal</tissue>
    </source>
</reference>
<evidence type="ECO:0000313" key="2">
    <source>
        <dbReference type="Proteomes" id="UP000828390"/>
    </source>
</evidence>
<gene>
    <name evidence="1" type="ORF">DPMN_157957</name>
</gene>
<dbReference type="Proteomes" id="UP000828390">
    <property type="component" value="Unassembled WGS sequence"/>
</dbReference>
<proteinExistence type="predicted"/>
<evidence type="ECO:0000313" key="1">
    <source>
        <dbReference type="EMBL" id="KAH3780147.1"/>
    </source>
</evidence>
<reference evidence="1" key="2">
    <citation type="submission" date="2020-11" db="EMBL/GenBank/DDBJ databases">
        <authorList>
            <person name="McCartney M.A."/>
            <person name="Auch B."/>
            <person name="Kono T."/>
            <person name="Mallez S."/>
            <person name="Becker A."/>
            <person name="Gohl D.M."/>
            <person name="Silverstein K.A.T."/>
            <person name="Koren S."/>
            <person name="Bechman K.B."/>
            <person name="Herman A."/>
            <person name="Abrahante J.E."/>
            <person name="Garbe J."/>
        </authorList>
    </citation>
    <scope>NUCLEOTIDE SEQUENCE</scope>
    <source>
        <strain evidence="1">Duluth1</strain>
        <tissue evidence="1">Whole animal</tissue>
    </source>
</reference>
<sequence length="55" mass="6479">MPKRRDCQLSADVLNHYDDLPPHLGTYHLFHIPPAYYKRQALTLTMLNKGTTRRI</sequence>
<protein>
    <submittedName>
        <fullName evidence="1">Uncharacterized protein</fullName>
    </submittedName>
</protein>
<accession>A0A9D4EH04</accession>
<dbReference type="EMBL" id="JAIWYP010000008">
    <property type="protein sequence ID" value="KAH3780147.1"/>
    <property type="molecule type" value="Genomic_DNA"/>
</dbReference>